<reference evidence="1 2" key="1">
    <citation type="submission" date="2019-06" db="EMBL/GenBank/DDBJ databases">
        <title>Amycolatopsis alkalitolerans sp. nov., isolated from Gastrodia elata Blume.</title>
        <authorList>
            <person name="Narsing Rao M.P."/>
            <person name="Li W.J."/>
        </authorList>
    </citation>
    <scope>NUCLEOTIDE SEQUENCE [LARGE SCALE GENOMIC DNA]</scope>
    <source>
        <strain evidence="1 2">SYSUP0005</strain>
    </source>
</reference>
<evidence type="ECO:0008006" key="3">
    <source>
        <dbReference type="Google" id="ProtNLM"/>
    </source>
</evidence>
<dbReference type="Proteomes" id="UP000305546">
    <property type="component" value="Unassembled WGS sequence"/>
</dbReference>
<evidence type="ECO:0000313" key="1">
    <source>
        <dbReference type="EMBL" id="TNC22248.1"/>
    </source>
</evidence>
<dbReference type="RefSeq" id="WP_139099440.1">
    <property type="nucleotide sequence ID" value="NZ_VDFW01000028.1"/>
</dbReference>
<gene>
    <name evidence="1" type="ORF">FG385_26095</name>
</gene>
<keyword evidence="2" id="KW-1185">Reference proteome</keyword>
<comment type="caution">
    <text evidence="1">The sequence shown here is derived from an EMBL/GenBank/DDBJ whole genome shotgun (WGS) entry which is preliminary data.</text>
</comment>
<accession>A0A5C4LT62</accession>
<dbReference type="SUPFAM" id="SSF55729">
    <property type="entry name" value="Acyl-CoA N-acyltransferases (Nat)"/>
    <property type="match status" value="1"/>
</dbReference>
<name>A0A5C4LT62_9PSEU</name>
<dbReference type="EMBL" id="VDFW01000028">
    <property type="protein sequence ID" value="TNC22248.1"/>
    <property type="molecule type" value="Genomic_DNA"/>
</dbReference>
<dbReference type="AlphaFoldDB" id="A0A5C4LT62"/>
<protein>
    <recommendedName>
        <fullName evidence="3">GNAT family N-acetyltransferase</fullName>
    </recommendedName>
</protein>
<dbReference type="InterPro" id="IPR016181">
    <property type="entry name" value="Acyl_CoA_acyltransferase"/>
</dbReference>
<organism evidence="1 2">
    <name type="scientific">Amycolatopsis alkalitolerans</name>
    <dbReference type="NCBI Taxonomy" id="2547244"/>
    <lineage>
        <taxon>Bacteria</taxon>
        <taxon>Bacillati</taxon>
        <taxon>Actinomycetota</taxon>
        <taxon>Actinomycetes</taxon>
        <taxon>Pseudonocardiales</taxon>
        <taxon>Pseudonocardiaceae</taxon>
        <taxon>Amycolatopsis</taxon>
    </lineage>
</organism>
<evidence type="ECO:0000313" key="2">
    <source>
        <dbReference type="Proteomes" id="UP000305546"/>
    </source>
</evidence>
<proteinExistence type="predicted"/>
<sequence>MCDDLPADPLSIQLRISREGLWWQIDGDPEQPERWAVTAVAETAAHEARHVADISLAIAAVRADHDLFDATVLGGWALDFLADAVADPRDGTLVQELEERISPGPPHLIVLRRIAIIESWRGHGLGAALLAGALCVFARYTRFAASHVSPTAFRAPGQDDLSAELAGLRVGRMLETIGFRRWRDVHILDLRNPSLLDVRNRLLDQWRNR</sequence>
<dbReference type="OrthoDB" id="3680727at2"/>